<gene>
    <name evidence="1" type="ORF">H2199_002629</name>
</gene>
<reference evidence="1" key="1">
    <citation type="submission" date="2022-10" db="EMBL/GenBank/DDBJ databases">
        <title>Culturing micro-colonial fungi from biological soil crusts in the Mojave desert and describing Neophaeococcomyces mojavensis, and introducing the new genera and species Taxawa tesnikishii.</title>
        <authorList>
            <person name="Kurbessoian T."/>
            <person name="Stajich J.E."/>
        </authorList>
    </citation>
    <scope>NUCLEOTIDE SEQUENCE</scope>
    <source>
        <strain evidence="1">JES_115</strain>
    </source>
</reference>
<organism evidence="1 2">
    <name type="scientific">Coniosporium tulheliwenetii</name>
    <dbReference type="NCBI Taxonomy" id="3383036"/>
    <lineage>
        <taxon>Eukaryota</taxon>
        <taxon>Fungi</taxon>
        <taxon>Dikarya</taxon>
        <taxon>Ascomycota</taxon>
        <taxon>Pezizomycotina</taxon>
        <taxon>Dothideomycetes</taxon>
        <taxon>Dothideomycetes incertae sedis</taxon>
        <taxon>Coniosporium</taxon>
    </lineage>
</organism>
<comment type="caution">
    <text evidence="1">The sequence shown here is derived from an EMBL/GenBank/DDBJ whole genome shotgun (WGS) entry which is preliminary data.</text>
</comment>
<name>A0ACC2ZH28_9PEZI</name>
<dbReference type="EMBL" id="JAPDRP010000006">
    <property type="protein sequence ID" value="KAJ9646580.1"/>
    <property type="molecule type" value="Genomic_DNA"/>
</dbReference>
<evidence type="ECO:0000313" key="2">
    <source>
        <dbReference type="Proteomes" id="UP001172680"/>
    </source>
</evidence>
<keyword evidence="2" id="KW-1185">Reference proteome</keyword>
<protein>
    <submittedName>
        <fullName evidence="1">Uncharacterized protein</fullName>
    </submittedName>
</protein>
<evidence type="ECO:0000313" key="1">
    <source>
        <dbReference type="EMBL" id="KAJ9646580.1"/>
    </source>
</evidence>
<proteinExistence type="predicted"/>
<accession>A0ACC2ZH28</accession>
<sequence length="189" mass="21841">MQPLRRTAVSSFRKARPSLRQQPKRYAHDSHGHAAHDAHHGPVEERFGKGFYITIGSIPAGFALYKFSRMNTDEQPWFTRYINSWSYYKTRWAERNDLHTKMIEQAAADRNLFLNSRGSAHVDLRFPEIFNTGSPWNIQAGQAANMDKLIAHYEKQSFEAQEKQMKDLREGKLLAEQSPKRIGKNPPSP</sequence>
<dbReference type="Proteomes" id="UP001172680">
    <property type="component" value="Unassembled WGS sequence"/>
</dbReference>